<reference evidence="6" key="1">
    <citation type="journal article" date="2014" name="Front. Microbiol.">
        <title>High frequency of phylogenetically diverse reductive dehalogenase-homologous genes in deep subseafloor sedimentary metagenomes.</title>
        <authorList>
            <person name="Kawai M."/>
            <person name="Futagami T."/>
            <person name="Toyoda A."/>
            <person name="Takaki Y."/>
            <person name="Nishi S."/>
            <person name="Hori S."/>
            <person name="Arai W."/>
            <person name="Tsubouchi T."/>
            <person name="Morono Y."/>
            <person name="Uchiyama I."/>
            <person name="Ito T."/>
            <person name="Fujiyama A."/>
            <person name="Inagaki F."/>
            <person name="Takami H."/>
        </authorList>
    </citation>
    <scope>NUCLEOTIDE SEQUENCE</scope>
    <source>
        <strain evidence="6">Expedition CK06-06</strain>
    </source>
</reference>
<dbReference type="AlphaFoldDB" id="X1Q2H7"/>
<dbReference type="GO" id="GO:0016829">
    <property type="term" value="F:lyase activity"/>
    <property type="evidence" value="ECO:0007669"/>
    <property type="project" value="UniProtKB-KW"/>
</dbReference>
<feature type="domain" description="Chorismate-utilising enzyme C-terminal" evidence="5">
    <location>
        <begin position="2"/>
        <end position="135"/>
    </location>
</feature>
<evidence type="ECO:0000313" key="6">
    <source>
        <dbReference type="EMBL" id="GAI45285.1"/>
    </source>
</evidence>
<comment type="cofactor">
    <cofactor evidence="1">
        <name>Mg(2+)</name>
        <dbReference type="ChEBI" id="CHEBI:18420"/>
    </cofactor>
</comment>
<evidence type="ECO:0000259" key="5">
    <source>
        <dbReference type="Pfam" id="PF00425"/>
    </source>
</evidence>
<evidence type="ECO:0000256" key="2">
    <source>
        <dbReference type="ARBA" id="ARBA00022723"/>
    </source>
</evidence>
<protein>
    <recommendedName>
        <fullName evidence="5">Chorismate-utilising enzyme C-terminal domain-containing protein</fullName>
    </recommendedName>
</protein>
<dbReference type="InterPro" id="IPR005801">
    <property type="entry name" value="ADC_synthase"/>
</dbReference>
<dbReference type="SUPFAM" id="SSF56322">
    <property type="entry name" value="ADC synthase"/>
    <property type="match status" value="1"/>
</dbReference>
<dbReference type="PANTHER" id="PTHR11236:SF48">
    <property type="entry name" value="ISOCHORISMATE SYNTHASE MENF"/>
    <property type="match status" value="1"/>
</dbReference>
<dbReference type="EMBL" id="BARV01028187">
    <property type="protein sequence ID" value="GAI45285.1"/>
    <property type="molecule type" value="Genomic_DNA"/>
</dbReference>
<dbReference type="InterPro" id="IPR019999">
    <property type="entry name" value="Anth_synth_I-like"/>
</dbReference>
<dbReference type="InterPro" id="IPR015890">
    <property type="entry name" value="Chorismate_C"/>
</dbReference>
<evidence type="ECO:0000256" key="1">
    <source>
        <dbReference type="ARBA" id="ARBA00001946"/>
    </source>
</evidence>
<dbReference type="Pfam" id="PF00425">
    <property type="entry name" value="Chorismate_bind"/>
    <property type="match status" value="1"/>
</dbReference>
<evidence type="ECO:0000256" key="4">
    <source>
        <dbReference type="ARBA" id="ARBA00023239"/>
    </source>
</evidence>
<sequence length="155" mass="16731">LGRNDIGRISEPGTVKVTQFMDIERYSHVMHLVSHVQGKLRTGFSQFDALRACFPAGTVSGAPKIRAMEIIAELEPDKRGPYAGAVGYFDFSGNLDTAITIRTVVIKDGVAYVQAGGGIVADSIPEREHQESLNKAQALLTAIKQAEANHAPVNR</sequence>
<dbReference type="GO" id="GO:0000162">
    <property type="term" value="P:L-tryptophan biosynthetic process"/>
    <property type="evidence" value="ECO:0007669"/>
    <property type="project" value="TreeGrafter"/>
</dbReference>
<dbReference type="PRINTS" id="PR00095">
    <property type="entry name" value="ANTSNTHASEI"/>
</dbReference>
<organism evidence="6">
    <name type="scientific">marine sediment metagenome</name>
    <dbReference type="NCBI Taxonomy" id="412755"/>
    <lineage>
        <taxon>unclassified sequences</taxon>
        <taxon>metagenomes</taxon>
        <taxon>ecological metagenomes</taxon>
    </lineage>
</organism>
<dbReference type="GO" id="GO:0046872">
    <property type="term" value="F:metal ion binding"/>
    <property type="evidence" value="ECO:0007669"/>
    <property type="project" value="UniProtKB-KW"/>
</dbReference>
<keyword evidence="3" id="KW-0460">Magnesium</keyword>
<gene>
    <name evidence="6" type="ORF">S06H3_45189</name>
</gene>
<evidence type="ECO:0000256" key="3">
    <source>
        <dbReference type="ARBA" id="ARBA00022842"/>
    </source>
</evidence>
<proteinExistence type="predicted"/>
<keyword evidence="4" id="KW-0456">Lyase</keyword>
<dbReference type="Gene3D" id="3.60.120.10">
    <property type="entry name" value="Anthranilate synthase"/>
    <property type="match status" value="1"/>
</dbReference>
<name>X1Q2H7_9ZZZZ</name>
<feature type="non-terminal residue" evidence="6">
    <location>
        <position position="1"/>
    </location>
</feature>
<dbReference type="PANTHER" id="PTHR11236">
    <property type="entry name" value="AMINOBENZOATE/ANTHRANILATE SYNTHASE"/>
    <property type="match status" value="1"/>
</dbReference>
<accession>X1Q2H7</accession>
<comment type="caution">
    <text evidence="6">The sequence shown here is derived from an EMBL/GenBank/DDBJ whole genome shotgun (WGS) entry which is preliminary data.</text>
</comment>
<keyword evidence="2" id="KW-0479">Metal-binding</keyword>